<evidence type="ECO:0000259" key="1">
    <source>
        <dbReference type="Pfam" id="PF10727"/>
    </source>
</evidence>
<dbReference type="Proteomes" id="UP000238375">
    <property type="component" value="Unassembled WGS sequence"/>
</dbReference>
<evidence type="ECO:0000259" key="2">
    <source>
        <dbReference type="Pfam" id="PF10728"/>
    </source>
</evidence>
<dbReference type="PANTHER" id="PTHR40459:SF1">
    <property type="entry name" value="CONSERVED HYPOTHETICAL ALANINE AND LEUCINE RICH PROTEIN"/>
    <property type="match status" value="1"/>
</dbReference>
<proteinExistence type="predicted"/>
<dbReference type="InterPro" id="IPR036291">
    <property type="entry name" value="NAD(P)-bd_dom_sf"/>
</dbReference>
<evidence type="ECO:0000313" key="3">
    <source>
        <dbReference type="EMBL" id="PRY40933.1"/>
    </source>
</evidence>
<dbReference type="EMBL" id="PVTE01000006">
    <property type="protein sequence ID" value="PRY40933.1"/>
    <property type="molecule type" value="Genomic_DNA"/>
</dbReference>
<dbReference type="AlphaFoldDB" id="A0A2T0T5L4"/>
<feature type="domain" description="DUF2520" evidence="2">
    <location>
        <begin position="134"/>
        <end position="259"/>
    </location>
</feature>
<name>A0A2T0T5L4_9BACT</name>
<dbReference type="SUPFAM" id="SSF48179">
    <property type="entry name" value="6-phosphogluconate dehydrogenase C-terminal domain-like"/>
    <property type="match status" value="1"/>
</dbReference>
<gene>
    <name evidence="3" type="ORF">CLV58_106118</name>
</gene>
<dbReference type="InterPro" id="IPR019665">
    <property type="entry name" value="OxRdtase/DH_put_Rossmann_dom"/>
</dbReference>
<comment type="caution">
    <text evidence="3">The sequence shown here is derived from an EMBL/GenBank/DDBJ whole genome shotgun (WGS) entry which is preliminary data.</text>
</comment>
<protein>
    <submittedName>
        <fullName evidence="3">Putative short-subunit dehydrogenase-like oxidoreductase (DUF2520 family)</fullName>
    </submittedName>
</protein>
<dbReference type="Pfam" id="PF10728">
    <property type="entry name" value="DUF2520"/>
    <property type="match status" value="1"/>
</dbReference>
<organism evidence="3 4">
    <name type="scientific">Spirosoma oryzae</name>
    <dbReference type="NCBI Taxonomy" id="1469603"/>
    <lineage>
        <taxon>Bacteria</taxon>
        <taxon>Pseudomonadati</taxon>
        <taxon>Bacteroidota</taxon>
        <taxon>Cytophagia</taxon>
        <taxon>Cytophagales</taxon>
        <taxon>Cytophagaceae</taxon>
        <taxon>Spirosoma</taxon>
    </lineage>
</organism>
<dbReference type="InterPro" id="IPR018931">
    <property type="entry name" value="DUF2520"/>
</dbReference>
<feature type="domain" description="Putative oxidoreductase/dehydrogenase Rossmann-like" evidence="1">
    <location>
        <begin position="3"/>
        <end position="100"/>
    </location>
</feature>
<dbReference type="Gene3D" id="1.10.1040.20">
    <property type="entry name" value="ProC-like, C-terminal domain"/>
    <property type="match status" value="1"/>
</dbReference>
<dbReference type="PANTHER" id="PTHR40459">
    <property type="entry name" value="CONSERVED HYPOTHETICAL ALANINE AND LEUCINE RICH PROTEIN"/>
    <property type="match status" value="1"/>
</dbReference>
<dbReference type="SUPFAM" id="SSF51735">
    <property type="entry name" value="NAD(P)-binding Rossmann-fold domains"/>
    <property type="match status" value="1"/>
</dbReference>
<keyword evidence="4" id="KW-1185">Reference proteome</keyword>
<reference evidence="3 4" key="1">
    <citation type="submission" date="2018-03" db="EMBL/GenBank/DDBJ databases">
        <title>Genomic Encyclopedia of Archaeal and Bacterial Type Strains, Phase II (KMG-II): from individual species to whole genera.</title>
        <authorList>
            <person name="Goeker M."/>
        </authorList>
    </citation>
    <scope>NUCLEOTIDE SEQUENCE [LARGE SCALE GENOMIC DNA]</scope>
    <source>
        <strain evidence="3 4">DSM 28354</strain>
    </source>
</reference>
<dbReference type="Gene3D" id="3.40.50.720">
    <property type="entry name" value="NAD(P)-binding Rossmann-like Domain"/>
    <property type="match status" value="1"/>
</dbReference>
<evidence type="ECO:0000313" key="4">
    <source>
        <dbReference type="Proteomes" id="UP000238375"/>
    </source>
</evidence>
<dbReference type="InterPro" id="IPR008927">
    <property type="entry name" value="6-PGluconate_DH-like_C_sf"/>
</dbReference>
<dbReference type="RefSeq" id="WP_106137363.1">
    <property type="nucleotide sequence ID" value="NZ_PVTE01000006.1"/>
</dbReference>
<sequence>MNISFIGAGNLAWHLAPALENAGHHINEIYSRQPQSARRLVSNLYDAQIHSELNFANSTSRLFVLATPDDALEAVCQRLVLPEGAILVHTSGSCSLDKLQNWMAIYSDIPVRTGVFYPLQTFSREQPLIDFAGVPLCLEAADSETEEELVAIGQAMSRIVYLVSSSERLLLHLAAVLACNFSNHLLALARQLTVSNGLEFGLLTPLIQETVRKALAVPDPATVQTGPARRNDQTTIQAHLALLMDQPLTAEIYKLLTHSIYKQSHTMNMNSVD</sequence>
<dbReference type="OrthoDB" id="9810755at2"/>
<dbReference type="Pfam" id="PF10727">
    <property type="entry name" value="Rossmann-like"/>
    <property type="match status" value="1"/>
</dbReference>
<accession>A0A2T0T5L4</accession>
<dbReference type="InterPro" id="IPR037108">
    <property type="entry name" value="TM1727-like_C_sf"/>
</dbReference>